<keyword evidence="3" id="KW-1185">Reference proteome</keyword>
<organism evidence="2 3">
    <name type="scientific">Candidatus Terasakiella magnetica</name>
    <dbReference type="NCBI Taxonomy" id="1867952"/>
    <lineage>
        <taxon>Bacteria</taxon>
        <taxon>Pseudomonadati</taxon>
        <taxon>Pseudomonadota</taxon>
        <taxon>Alphaproteobacteria</taxon>
        <taxon>Rhodospirillales</taxon>
        <taxon>Terasakiellaceae</taxon>
        <taxon>Terasakiella</taxon>
    </lineage>
</organism>
<keyword evidence="1" id="KW-0472">Membrane</keyword>
<dbReference type="Proteomes" id="UP000231658">
    <property type="component" value="Unassembled WGS sequence"/>
</dbReference>
<dbReference type="AlphaFoldDB" id="A0A1C3RGJ1"/>
<sequence length="73" mass="8321">MEDKEVNRTYLPYPKYPAREGYVLSFLSSSTVSIAVPPPLHPGSVGFLLYYLLQIPKKLTLLTIYSFLWVKIG</sequence>
<keyword evidence="1" id="KW-0812">Transmembrane</keyword>
<accession>A0A1C3RGJ1</accession>
<keyword evidence="1" id="KW-1133">Transmembrane helix</keyword>
<reference evidence="2 3" key="1">
    <citation type="submission" date="2016-07" db="EMBL/GenBank/DDBJ databases">
        <authorList>
            <person name="Lefevre C.T."/>
        </authorList>
    </citation>
    <scope>NUCLEOTIDE SEQUENCE [LARGE SCALE GENOMIC DNA]</scope>
    <source>
        <strain evidence="2">PR1</strain>
    </source>
</reference>
<feature type="transmembrane region" description="Helical" evidence="1">
    <location>
        <begin position="47"/>
        <end position="70"/>
    </location>
</feature>
<evidence type="ECO:0000313" key="3">
    <source>
        <dbReference type="Proteomes" id="UP000231658"/>
    </source>
</evidence>
<dbReference type="STRING" id="1867952.MTBPR1_20261"/>
<evidence type="ECO:0000313" key="2">
    <source>
        <dbReference type="EMBL" id="SCA56413.1"/>
    </source>
</evidence>
<dbReference type="EMBL" id="FLYE01000012">
    <property type="protein sequence ID" value="SCA56413.1"/>
    <property type="molecule type" value="Genomic_DNA"/>
</dbReference>
<protein>
    <submittedName>
        <fullName evidence="2">Uncharacterized protein</fullName>
    </submittedName>
</protein>
<gene>
    <name evidence="2" type="ORF">MTBPR1_20261</name>
</gene>
<name>A0A1C3RGJ1_9PROT</name>
<feature type="transmembrane region" description="Helical" evidence="1">
    <location>
        <begin position="21"/>
        <end position="41"/>
    </location>
</feature>
<proteinExistence type="predicted"/>
<evidence type="ECO:0000256" key="1">
    <source>
        <dbReference type="SAM" id="Phobius"/>
    </source>
</evidence>